<feature type="region of interest" description="Disordered" evidence="2">
    <location>
        <begin position="30"/>
        <end position="438"/>
    </location>
</feature>
<dbReference type="InterPro" id="IPR036875">
    <property type="entry name" value="Znf_CCHC_sf"/>
</dbReference>
<dbReference type="PROSITE" id="PS50158">
    <property type="entry name" value="ZF_CCHC"/>
    <property type="match status" value="1"/>
</dbReference>
<evidence type="ECO:0000256" key="1">
    <source>
        <dbReference type="PROSITE-ProRule" id="PRU00047"/>
    </source>
</evidence>
<dbReference type="AlphaFoldDB" id="A0A8H5T562"/>
<feature type="domain" description="CCHC-type" evidence="3">
    <location>
        <begin position="15"/>
        <end position="31"/>
    </location>
</feature>
<keyword evidence="5" id="KW-1185">Reference proteome</keyword>
<dbReference type="Pfam" id="PF00098">
    <property type="entry name" value="zf-CCHC"/>
    <property type="match status" value="1"/>
</dbReference>
<evidence type="ECO:0000313" key="5">
    <source>
        <dbReference type="Proteomes" id="UP000562682"/>
    </source>
</evidence>
<evidence type="ECO:0000313" key="4">
    <source>
        <dbReference type="EMBL" id="KAF5662437.1"/>
    </source>
</evidence>
<feature type="compositionally biased region" description="Basic and acidic residues" evidence="2">
    <location>
        <begin position="383"/>
        <end position="433"/>
    </location>
</feature>
<feature type="compositionally biased region" description="Low complexity" evidence="2">
    <location>
        <begin position="642"/>
        <end position="660"/>
    </location>
</feature>
<evidence type="ECO:0000259" key="3">
    <source>
        <dbReference type="PROSITE" id="PS50158"/>
    </source>
</evidence>
<feature type="compositionally biased region" description="Basic residues" evidence="2">
    <location>
        <begin position="614"/>
        <end position="641"/>
    </location>
</feature>
<sequence length="724" mass="80099">MSNTAPGQSRPDDARCYNCGDPGHWTVACPEPTRETPAGLAAWRNANAPGHGGNRDHGGPKKSKGPIITKYAPAPVPASTPSVARYGPPGYGPHPPTHYPGGPPSYPPQYPPYGSSASNYAPPGYSPPGYSNPYPPPSYGGPPPGLPAPPPRPPGTYASPPPPPPQPPAHQPPYSPRAYGPPPRQDHVPYPPQPHYPHYPPPASAPYAQHPPPPSYPPPYPSHSAPPSFGHPPPSRPPIPSPAPPSASRPHRPASSSVPRQNSASTLPLPASLPLKPSLPPKPPQPNQHGQPGRGRRDFPDHSRDHRNKRKNDRHSRNHDNRQKKNQPHSRPDQKPQDNNSNRRPDPKTPNHPKPAPSPKQGDQKGSTTAVKQKSSPPAASPETKKVQVETHKPDSSQRPDTAPEKAVDDEFEWDKKAIFAEPEPRHPPDEVGKPLPAEYNDEVLLPRKWDAKCIESDYVQADSIEEYVKPIHETPYWSKIEHDPAFVRDGKLPSGHPIASLPPRPPPKLEEIVRSESSESGEVNERLAKRGHPDDVTHDERPVKRQRSRSSFDAGRRGSRGRHSRSRDSYGPQGRRSRPGSPERRTTEFRNVDDQRRSIDRYQPDRDRDHSRGRGRRRSRTRSRSRNRSRSPSRSRRRNRTPTSRDSSVVSAASSGLDSLEAELLGIDTKAKTPEGSPRPKSSMSGLKPKRRQAKLDSAYRIVVVGRLRNDKWLRITASQRYW</sequence>
<organism evidence="4 5">
    <name type="scientific">Fusarium denticulatum</name>
    <dbReference type="NCBI Taxonomy" id="48507"/>
    <lineage>
        <taxon>Eukaryota</taxon>
        <taxon>Fungi</taxon>
        <taxon>Dikarya</taxon>
        <taxon>Ascomycota</taxon>
        <taxon>Pezizomycotina</taxon>
        <taxon>Sordariomycetes</taxon>
        <taxon>Hypocreomycetidae</taxon>
        <taxon>Hypocreales</taxon>
        <taxon>Nectriaceae</taxon>
        <taxon>Fusarium</taxon>
        <taxon>Fusarium fujikuroi species complex</taxon>
    </lineage>
</organism>
<keyword evidence="1" id="KW-0863">Zinc-finger</keyword>
<feature type="compositionally biased region" description="Low complexity" evidence="2">
    <location>
        <begin position="77"/>
        <end position="88"/>
    </location>
</feature>
<gene>
    <name evidence="4" type="ORF">FDENT_13324</name>
</gene>
<protein>
    <recommendedName>
        <fullName evidence="3">CCHC-type domain-containing protein</fullName>
    </recommendedName>
</protein>
<feature type="compositionally biased region" description="Pro residues" evidence="2">
    <location>
        <begin position="229"/>
        <end position="247"/>
    </location>
</feature>
<dbReference type="GO" id="GO:0008270">
    <property type="term" value="F:zinc ion binding"/>
    <property type="evidence" value="ECO:0007669"/>
    <property type="project" value="UniProtKB-KW"/>
</dbReference>
<feature type="compositionally biased region" description="Basic and acidic residues" evidence="2">
    <location>
        <begin position="508"/>
        <end position="544"/>
    </location>
</feature>
<name>A0A8H5T562_9HYPO</name>
<feature type="compositionally biased region" description="Low complexity" evidence="2">
    <location>
        <begin position="253"/>
        <end position="276"/>
    </location>
</feature>
<feature type="compositionally biased region" description="Pro residues" evidence="2">
    <location>
        <begin position="133"/>
        <end position="221"/>
    </location>
</feature>
<dbReference type="SMART" id="SM00343">
    <property type="entry name" value="ZnF_C2HC"/>
    <property type="match status" value="1"/>
</dbReference>
<dbReference type="GO" id="GO:0003676">
    <property type="term" value="F:nucleic acid binding"/>
    <property type="evidence" value="ECO:0007669"/>
    <property type="project" value="InterPro"/>
</dbReference>
<dbReference type="SUPFAM" id="SSF57756">
    <property type="entry name" value="Retrovirus zinc finger-like domains"/>
    <property type="match status" value="1"/>
</dbReference>
<keyword evidence="1" id="KW-0862">Zinc</keyword>
<evidence type="ECO:0000256" key="2">
    <source>
        <dbReference type="SAM" id="MobiDB-lite"/>
    </source>
</evidence>
<feature type="compositionally biased region" description="Low complexity" evidence="2">
    <location>
        <begin position="112"/>
        <end position="132"/>
    </location>
</feature>
<feature type="compositionally biased region" description="Pro residues" evidence="2">
    <location>
        <begin position="90"/>
        <end position="111"/>
    </location>
</feature>
<dbReference type="Gene3D" id="4.10.60.10">
    <property type="entry name" value="Zinc finger, CCHC-type"/>
    <property type="match status" value="1"/>
</dbReference>
<dbReference type="InterPro" id="IPR001878">
    <property type="entry name" value="Znf_CCHC"/>
</dbReference>
<feature type="compositionally biased region" description="Basic and acidic residues" evidence="2">
    <location>
        <begin position="295"/>
        <end position="304"/>
    </location>
</feature>
<proteinExistence type="predicted"/>
<reference evidence="4 5" key="1">
    <citation type="submission" date="2020-05" db="EMBL/GenBank/DDBJ databases">
        <title>Identification and distribution of gene clusters putatively required for synthesis of sphingolipid metabolism inhibitors in phylogenetically diverse species of the filamentous fungus Fusarium.</title>
        <authorList>
            <person name="Kim H.-S."/>
            <person name="Busman M."/>
            <person name="Brown D.W."/>
            <person name="Divon H."/>
            <person name="Uhlig S."/>
            <person name="Proctor R.H."/>
        </authorList>
    </citation>
    <scope>NUCLEOTIDE SEQUENCE [LARGE SCALE GENOMIC DNA]</scope>
    <source>
        <strain evidence="4 5">NRRL 25311</strain>
    </source>
</reference>
<feature type="compositionally biased region" description="Pro residues" evidence="2">
    <location>
        <begin position="277"/>
        <end position="286"/>
    </location>
</feature>
<feature type="compositionally biased region" description="Basic residues" evidence="2">
    <location>
        <begin position="305"/>
        <end position="317"/>
    </location>
</feature>
<accession>A0A8H5T562</accession>
<feature type="compositionally biased region" description="Polar residues" evidence="2">
    <location>
        <begin position="364"/>
        <end position="378"/>
    </location>
</feature>
<feature type="region of interest" description="Disordered" evidence="2">
    <location>
        <begin position="487"/>
        <end position="695"/>
    </location>
</feature>
<feature type="compositionally biased region" description="Basic and acidic residues" evidence="2">
    <location>
        <begin position="330"/>
        <end position="349"/>
    </location>
</feature>
<dbReference type="Proteomes" id="UP000562682">
    <property type="component" value="Unassembled WGS sequence"/>
</dbReference>
<feature type="compositionally biased region" description="Basic and acidic residues" evidence="2">
    <location>
        <begin position="582"/>
        <end position="613"/>
    </location>
</feature>
<keyword evidence="1" id="KW-0479">Metal-binding</keyword>
<comment type="caution">
    <text evidence="4">The sequence shown here is derived from an EMBL/GenBank/DDBJ whole genome shotgun (WGS) entry which is preliminary data.</text>
</comment>
<dbReference type="EMBL" id="JAAOAK010000525">
    <property type="protein sequence ID" value="KAF5662437.1"/>
    <property type="molecule type" value="Genomic_DNA"/>
</dbReference>